<organism evidence="4 5">
    <name type="scientific">Micromonospora polyrhachis</name>
    <dbReference type="NCBI Taxonomy" id="1282883"/>
    <lineage>
        <taxon>Bacteria</taxon>
        <taxon>Bacillati</taxon>
        <taxon>Actinomycetota</taxon>
        <taxon>Actinomycetes</taxon>
        <taxon>Micromonosporales</taxon>
        <taxon>Micromonosporaceae</taxon>
        <taxon>Micromonospora</taxon>
    </lineage>
</organism>
<feature type="domain" description="AbiEi antitoxin C-terminal" evidence="3">
    <location>
        <begin position="74"/>
        <end position="171"/>
    </location>
</feature>
<dbReference type="EMBL" id="JACHJW010000001">
    <property type="protein sequence ID" value="MBB4958608.1"/>
    <property type="molecule type" value="Genomic_DNA"/>
</dbReference>
<comment type="caution">
    <text evidence="4">The sequence shown here is derived from an EMBL/GenBank/DDBJ whole genome shotgun (WGS) entry which is preliminary data.</text>
</comment>
<dbReference type="SUPFAM" id="SSF52980">
    <property type="entry name" value="Restriction endonuclease-like"/>
    <property type="match status" value="1"/>
</dbReference>
<evidence type="ECO:0000313" key="5">
    <source>
        <dbReference type="Proteomes" id="UP000578819"/>
    </source>
</evidence>
<dbReference type="AlphaFoldDB" id="A0A7W7WPU6"/>
<dbReference type="Pfam" id="PF04480">
    <property type="entry name" value="DUF559"/>
    <property type="match status" value="1"/>
</dbReference>
<dbReference type="Gene3D" id="3.40.960.10">
    <property type="entry name" value="VSR Endonuclease"/>
    <property type="match status" value="1"/>
</dbReference>
<reference evidence="4 5" key="1">
    <citation type="submission" date="2020-08" db="EMBL/GenBank/DDBJ databases">
        <title>Sequencing the genomes of 1000 actinobacteria strains.</title>
        <authorList>
            <person name="Klenk H.-P."/>
        </authorList>
    </citation>
    <scope>NUCLEOTIDE SEQUENCE [LARGE SCALE GENOMIC DNA]</scope>
    <source>
        <strain evidence="4 5">DSM 45886</strain>
    </source>
</reference>
<feature type="region of interest" description="Disordered" evidence="1">
    <location>
        <begin position="291"/>
        <end position="321"/>
    </location>
</feature>
<sequence length="321" mass="35864">MSRPAHVPRRLAFLPFRGSRAVGEGLLTRRMLTGPTWCRLLPDVYVHRDAFARADHRMWCDAVALLLPPGAAIGGLSAAYLWGVDLLPRDAPVSVVLPPARRMRTHPMLDLGRSVLPAGDLTRFAGLPVTTPVRTAFDLGRRTPRSQAVIALDALLHRRVVKREKLRAYLDEHAGWPGMPLLREVLALAEPLAESPMETRLRLLLVDAGLPRPIAQHEIRAPTGRFVARVDLAYPDSRIAIEYEGDHHRERAQFRRDVTRLNALRAAGWLVLRFTADDVLRKPARVVREVTTARTERRPSLVGTPRTSTGSDDVRGVPVER</sequence>
<evidence type="ECO:0000259" key="2">
    <source>
        <dbReference type="Pfam" id="PF04480"/>
    </source>
</evidence>
<accession>A0A7W7WPU6</accession>
<evidence type="ECO:0000256" key="1">
    <source>
        <dbReference type="SAM" id="MobiDB-lite"/>
    </source>
</evidence>
<proteinExistence type="predicted"/>
<keyword evidence="5" id="KW-1185">Reference proteome</keyword>
<evidence type="ECO:0000259" key="3">
    <source>
        <dbReference type="Pfam" id="PF09407"/>
    </source>
</evidence>
<dbReference type="InterPro" id="IPR007569">
    <property type="entry name" value="DUF559"/>
</dbReference>
<name>A0A7W7WPU6_9ACTN</name>
<dbReference type="InterPro" id="IPR011335">
    <property type="entry name" value="Restrct_endonuc-II-like"/>
</dbReference>
<evidence type="ECO:0008006" key="6">
    <source>
        <dbReference type="Google" id="ProtNLM"/>
    </source>
</evidence>
<dbReference type="Proteomes" id="UP000578819">
    <property type="component" value="Unassembled WGS sequence"/>
</dbReference>
<dbReference type="RefSeq" id="WP_184534671.1">
    <property type="nucleotide sequence ID" value="NZ_JACHJW010000001.1"/>
</dbReference>
<protein>
    <recommendedName>
        <fullName evidence="6">DUF559 domain-containing protein</fullName>
    </recommendedName>
</protein>
<evidence type="ECO:0000313" key="4">
    <source>
        <dbReference type="EMBL" id="MBB4958608.1"/>
    </source>
</evidence>
<feature type="compositionally biased region" description="Basic and acidic residues" evidence="1">
    <location>
        <begin position="312"/>
        <end position="321"/>
    </location>
</feature>
<dbReference type="Pfam" id="PF09407">
    <property type="entry name" value="AbiEi_1"/>
    <property type="match status" value="1"/>
</dbReference>
<dbReference type="InterPro" id="IPR018547">
    <property type="entry name" value="AbiEi_C"/>
</dbReference>
<gene>
    <name evidence="4" type="ORF">FHR38_002341</name>
</gene>
<feature type="domain" description="DUF559" evidence="2">
    <location>
        <begin position="223"/>
        <end position="292"/>
    </location>
</feature>